<dbReference type="Proteomes" id="UP000590542">
    <property type="component" value="Unassembled WGS sequence"/>
</dbReference>
<comment type="caution">
    <text evidence="2">The sequence shown here is derived from an EMBL/GenBank/DDBJ whole genome shotgun (WGS) entry which is preliminary data.</text>
</comment>
<sequence>MPKLKTRKTLLKRIKVTKKGKLMKKLVGMGHLKVKTTVDRKARKSKLREQTNSGHQRKFRKLLAKHSRGI</sequence>
<dbReference type="EMBL" id="JAAZNV010000007">
    <property type="protein sequence ID" value="NMB91628.1"/>
    <property type="molecule type" value="Genomic_DNA"/>
</dbReference>
<dbReference type="GO" id="GO:0006412">
    <property type="term" value="P:translation"/>
    <property type="evidence" value="ECO:0007669"/>
    <property type="project" value="UniProtKB-UniRule"/>
</dbReference>
<dbReference type="SUPFAM" id="SSF143034">
    <property type="entry name" value="L35p-like"/>
    <property type="match status" value="1"/>
</dbReference>
<gene>
    <name evidence="1" type="primary">rpmI</name>
    <name evidence="2" type="ORF">GYA37_02130</name>
</gene>
<dbReference type="InterPro" id="IPR001706">
    <property type="entry name" value="Ribosomal_bL35"/>
</dbReference>
<keyword evidence="1 2" id="KW-0689">Ribosomal protein</keyword>
<dbReference type="Gene3D" id="4.10.410.60">
    <property type="match status" value="1"/>
</dbReference>
<dbReference type="HAMAP" id="MF_00514">
    <property type="entry name" value="Ribosomal_bL35"/>
    <property type="match status" value="1"/>
</dbReference>
<evidence type="ECO:0000313" key="2">
    <source>
        <dbReference type="EMBL" id="NMB91628.1"/>
    </source>
</evidence>
<organism evidence="2 3">
    <name type="scientific">candidate division WWE3 bacterium</name>
    <dbReference type="NCBI Taxonomy" id="2053526"/>
    <lineage>
        <taxon>Bacteria</taxon>
        <taxon>Katanobacteria</taxon>
    </lineage>
</organism>
<protein>
    <recommendedName>
        <fullName evidence="1">Large ribosomal subunit protein bL35</fullName>
    </recommendedName>
</protein>
<name>A0A7X9HTP7_UNCKA</name>
<proteinExistence type="inferred from homology"/>
<dbReference type="AlphaFoldDB" id="A0A7X9HTP7"/>
<evidence type="ECO:0000256" key="1">
    <source>
        <dbReference type="HAMAP-Rule" id="MF_00514"/>
    </source>
</evidence>
<dbReference type="GO" id="GO:0003735">
    <property type="term" value="F:structural constituent of ribosome"/>
    <property type="evidence" value="ECO:0007669"/>
    <property type="project" value="InterPro"/>
</dbReference>
<dbReference type="GO" id="GO:1990904">
    <property type="term" value="C:ribonucleoprotein complex"/>
    <property type="evidence" value="ECO:0007669"/>
    <property type="project" value="UniProtKB-KW"/>
</dbReference>
<comment type="similarity">
    <text evidence="1">Belongs to the bacterial ribosomal protein bL35 family.</text>
</comment>
<accession>A0A7X9HTP7</accession>
<dbReference type="GO" id="GO:0005840">
    <property type="term" value="C:ribosome"/>
    <property type="evidence" value="ECO:0007669"/>
    <property type="project" value="UniProtKB-KW"/>
</dbReference>
<keyword evidence="1" id="KW-0687">Ribonucleoprotein</keyword>
<evidence type="ECO:0000313" key="3">
    <source>
        <dbReference type="Proteomes" id="UP000590542"/>
    </source>
</evidence>
<reference evidence="2 3" key="1">
    <citation type="journal article" date="2020" name="Biotechnol. Biofuels">
        <title>New insights from the biogas microbiome by comprehensive genome-resolved metagenomics of nearly 1600 species originating from multiple anaerobic digesters.</title>
        <authorList>
            <person name="Campanaro S."/>
            <person name="Treu L."/>
            <person name="Rodriguez-R L.M."/>
            <person name="Kovalovszki A."/>
            <person name="Ziels R.M."/>
            <person name="Maus I."/>
            <person name="Zhu X."/>
            <person name="Kougias P.G."/>
            <person name="Basile A."/>
            <person name="Luo G."/>
            <person name="Schluter A."/>
            <person name="Konstantinidis K.T."/>
            <person name="Angelidaki I."/>
        </authorList>
    </citation>
    <scope>NUCLEOTIDE SEQUENCE [LARGE SCALE GENOMIC DNA]</scope>
    <source>
        <strain evidence="2">AS27yjCOA_202</strain>
    </source>
</reference>
<dbReference type="InterPro" id="IPR037229">
    <property type="entry name" value="Ribosomal_bL35_sf"/>
</dbReference>